<dbReference type="EMBL" id="SIDB01000011">
    <property type="protein sequence ID" value="KAI3425813.1"/>
    <property type="molecule type" value="Genomic_DNA"/>
</dbReference>
<dbReference type="InterPro" id="IPR005667">
    <property type="entry name" value="Sulph_transpt2"/>
</dbReference>
<dbReference type="OrthoDB" id="565519at2759"/>
<keyword evidence="6 7" id="KW-0472">Membrane</keyword>
<keyword evidence="10" id="KW-1185">Reference proteome</keyword>
<keyword evidence="2" id="KW-0813">Transport</keyword>
<dbReference type="PROSITE" id="PS50928">
    <property type="entry name" value="ABC_TM1"/>
    <property type="match status" value="1"/>
</dbReference>
<evidence type="ECO:0000256" key="4">
    <source>
        <dbReference type="ARBA" id="ARBA00022989"/>
    </source>
</evidence>
<keyword evidence="5" id="KW-0764">Sulfate transport</keyword>
<dbReference type="Proteomes" id="UP001055712">
    <property type="component" value="Unassembled WGS sequence"/>
</dbReference>
<keyword evidence="3 7" id="KW-0812">Transmembrane</keyword>
<evidence type="ECO:0000256" key="1">
    <source>
        <dbReference type="ARBA" id="ARBA00004446"/>
    </source>
</evidence>
<evidence type="ECO:0000256" key="7">
    <source>
        <dbReference type="SAM" id="Phobius"/>
    </source>
</evidence>
<feature type="transmembrane region" description="Helical" evidence="7">
    <location>
        <begin position="157"/>
        <end position="176"/>
    </location>
</feature>
<evidence type="ECO:0000256" key="6">
    <source>
        <dbReference type="ARBA" id="ARBA00023136"/>
    </source>
</evidence>
<dbReference type="PANTHER" id="PTHR30406:SF1">
    <property type="entry name" value="SULFATE TRANSPORT SYSTEM PERMEASE PROTEIN CYSW"/>
    <property type="match status" value="1"/>
</dbReference>
<dbReference type="Pfam" id="PF00528">
    <property type="entry name" value="BPD_transp_1"/>
    <property type="match status" value="1"/>
</dbReference>
<accession>A0A9D4THJ2</accession>
<sequence length="370" mass="39314">MAPLTALPIAQLSLRAVSSLQSSSQPALASLRPLGVAIGSSSALPTAPCASRRLGAHIRRQLTGSPLIPQQHSGISRGQLQTVASGGGSKLGHSGGSGIPVTTWGQRGLVGVGVTFMLLIVVIPFANVFIQAFSHGLGPFVEVVQEPDFQQAVKMTLLLSAVAVPINTAFGIQSALFLARNDFWGKTFLITLLDLPFSVSPVITGMMFVLLYGRKGLFAPLIAKFGFPIVFAFPGMALATLFVTMPFVVRELLPVLEQMDMAEEEAARSLGANDFQVFWNVTLPNIRWALLYGIILTNARAMGEFGAVSVISGNIIGQTQTLTLYVESAYKEYNTEAAFAAAVLLSFLALFTLVVKGRLEGAVAEETTSK</sequence>
<evidence type="ECO:0000256" key="3">
    <source>
        <dbReference type="ARBA" id="ARBA00022692"/>
    </source>
</evidence>
<feature type="transmembrane region" description="Helical" evidence="7">
    <location>
        <begin position="337"/>
        <end position="355"/>
    </location>
</feature>
<dbReference type="InterPro" id="IPR000515">
    <property type="entry name" value="MetI-like"/>
</dbReference>
<reference evidence="9" key="2">
    <citation type="submission" date="2020-11" db="EMBL/GenBank/DDBJ databases">
        <authorList>
            <person name="Cecchin M."/>
            <person name="Marcolungo L."/>
            <person name="Rossato M."/>
            <person name="Girolomoni L."/>
            <person name="Cosentino E."/>
            <person name="Cuine S."/>
            <person name="Li-Beisson Y."/>
            <person name="Delledonne M."/>
            <person name="Ballottari M."/>
        </authorList>
    </citation>
    <scope>NUCLEOTIDE SEQUENCE</scope>
    <source>
        <strain evidence="9">211/11P</strain>
        <tissue evidence="9">Whole cell</tissue>
    </source>
</reference>
<comment type="caution">
    <text evidence="9">The sequence shown here is derived from an EMBL/GenBank/DDBJ whole genome shotgun (WGS) entry which is preliminary data.</text>
</comment>
<proteinExistence type="predicted"/>
<feature type="transmembrane region" description="Helical" evidence="7">
    <location>
        <begin position="188"/>
        <end position="213"/>
    </location>
</feature>
<dbReference type="NCBIfam" id="TIGR02140">
    <property type="entry name" value="permease_CysW"/>
    <property type="match status" value="1"/>
</dbReference>
<feature type="transmembrane region" description="Helical" evidence="7">
    <location>
        <begin position="109"/>
        <end position="130"/>
    </location>
</feature>
<evidence type="ECO:0000259" key="8">
    <source>
        <dbReference type="PROSITE" id="PS50928"/>
    </source>
</evidence>
<dbReference type="SUPFAM" id="SSF161098">
    <property type="entry name" value="MetI-like"/>
    <property type="match status" value="1"/>
</dbReference>
<keyword evidence="4 7" id="KW-1133">Transmembrane helix</keyword>
<gene>
    <name evidence="9" type="ORF">D9Q98_007788</name>
</gene>
<dbReference type="Gene3D" id="1.10.3720.10">
    <property type="entry name" value="MetI-like"/>
    <property type="match status" value="1"/>
</dbReference>
<dbReference type="CDD" id="cd06261">
    <property type="entry name" value="TM_PBP2"/>
    <property type="match status" value="1"/>
</dbReference>
<dbReference type="PANTHER" id="PTHR30406">
    <property type="entry name" value="SULFATE TRANSPORT SYSTEM PERMEASE PROTEIN"/>
    <property type="match status" value="1"/>
</dbReference>
<dbReference type="GO" id="GO:0042170">
    <property type="term" value="C:plastid membrane"/>
    <property type="evidence" value="ECO:0007669"/>
    <property type="project" value="UniProtKB-SubCell"/>
</dbReference>
<dbReference type="GO" id="GO:0015419">
    <property type="term" value="F:ABC-type sulfate transporter activity"/>
    <property type="evidence" value="ECO:0007669"/>
    <property type="project" value="InterPro"/>
</dbReference>
<organism evidence="9 10">
    <name type="scientific">Chlorella vulgaris</name>
    <name type="common">Green alga</name>
    <dbReference type="NCBI Taxonomy" id="3077"/>
    <lineage>
        <taxon>Eukaryota</taxon>
        <taxon>Viridiplantae</taxon>
        <taxon>Chlorophyta</taxon>
        <taxon>core chlorophytes</taxon>
        <taxon>Trebouxiophyceae</taxon>
        <taxon>Chlorellales</taxon>
        <taxon>Chlorellaceae</taxon>
        <taxon>Chlorella clade</taxon>
        <taxon>Chlorella</taxon>
    </lineage>
</organism>
<dbReference type="AlphaFoldDB" id="A0A9D4THJ2"/>
<evidence type="ECO:0000313" key="10">
    <source>
        <dbReference type="Proteomes" id="UP001055712"/>
    </source>
</evidence>
<name>A0A9D4THJ2_CHLVU</name>
<feature type="transmembrane region" description="Helical" evidence="7">
    <location>
        <begin position="225"/>
        <end position="249"/>
    </location>
</feature>
<evidence type="ECO:0000256" key="5">
    <source>
        <dbReference type="ARBA" id="ARBA00023032"/>
    </source>
</evidence>
<dbReference type="InterPro" id="IPR011866">
    <property type="entry name" value="CysW_permease"/>
</dbReference>
<dbReference type="InterPro" id="IPR035906">
    <property type="entry name" value="MetI-like_sf"/>
</dbReference>
<dbReference type="NCBIfam" id="TIGR00969">
    <property type="entry name" value="3a0106s02"/>
    <property type="match status" value="1"/>
</dbReference>
<dbReference type="GO" id="GO:0005886">
    <property type="term" value="C:plasma membrane"/>
    <property type="evidence" value="ECO:0007669"/>
    <property type="project" value="InterPro"/>
</dbReference>
<evidence type="ECO:0000313" key="9">
    <source>
        <dbReference type="EMBL" id="KAI3425813.1"/>
    </source>
</evidence>
<evidence type="ECO:0000256" key="2">
    <source>
        <dbReference type="ARBA" id="ARBA00022448"/>
    </source>
</evidence>
<comment type="subcellular location">
    <subcellularLocation>
        <location evidence="1">Plastid membrane</location>
        <topology evidence="1">Multi-pass membrane protein</topology>
    </subcellularLocation>
</comment>
<protein>
    <recommendedName>
        <fullName evidence="8">ABC transmembrane type-1 domain-containing protein</fullName>
    </recommendedName>
</protein>
<feature type="domain" description="ABC transmembrane type-1" evidence="8">
    <location>
        <begin position="153"/>
        <end position="356"/>
    </location>
</feature>
<reference evidence="9" key="1">
    <citation type="journal article" date="2019" name="Plant J.">
        <title>Chlorella vulgaris genome assembly and annotation reveals the molecular basis for metabolic acclimation to high light conditions.</title>
        <authorList>
            <person name="Cecchin M."/>
            <person name="Marcolungo L."/>
            <person name="Rossato M."/>
            <person name="Girolomoni L."/>
            <person name="Cosentino E."/>
            <person name="Cuine S."/>
            <person name="Li-Beisson Y."/>
            <person name="Delledonne M."/>
            <person name="Ballottari M."/>
        </authorList>
    </citation>
    <scope>NUCLEOTIDE SEQUENCE</scope>
    <source>
        <strain evidence="9">211/11P</strain>
    </source>
</reference>